<dbReference type="Pfam" id="PF03602">
    <property type="entry name" value="Cons_hypoth95"/>
    <property type="match status" value="1"/>
</dbReference>
<dbReference type="CDD" id="cd02440">
    <property type="entry name" value="AdoMet_MTases"/>
    <property type="match status" value="1"/>
</dbReference>
<dbReference type="InterPro" id="IPR002052">
    <property type="entry name" value="DNA_methylase_N6_adenine_CS"/>
</dbReference>
<sequence>MTRIIAGDARGAAIAVPPSGTRPTSDRVREALFSALESRIGLDGADVLDLYAGSGALGLEAASRGAANTVFVERAPRAAKLLRANVGAVRDRLGPTRLRATRFDVATQSVRAFLERDTGRYDIVFADPPYDLDGDEVDVVLEGLVDRLRPVGTIVFERSSRSPEPSVPDGLVLDRAKRYGETVLYFYEPRVPDEQPTAPLQGLPFGVR</sequence>
<organism evidence="3 4">
    <name type="scientific">Pseudoclavibacter chungangensis</name>
    <dbReference type="NCBI Taxonomy" id="587635"/>
    <lineage>
        <taxon>Bacteria</taxon>
        <taxon>Bacillati</taxon>
        <taxon>Actinomycetota</taxon>
        <taxon>Actinomycetes</taxon>
        <taxon>Micrococcales</taxon>
        <taxon>Microbacteriaceae</taxon>
        <taxon>Pseudoclavibacter</taxon>
    </lineage>
</organism>
<evidence type="ECO:0000313" key="4">
    <source>
        <dbReference type="Proteomes" id="UP000467240"/>
    </source>
</evidence>
<dbReference type="NCBIfam" id="TIGR00095">
    <property type="entry name" value="16S rRNA (guanine(966)-N(2))-methyltransferase RsmD"/>
    <property type="match status" value="1"/>
</dbReference>
<dbReference type="GO" id="GO:0003676">
    <property type="term" value="F:nucleic acid binding"/>
    <property type="evidence" value="ECO:0007669"/>
    <property type="project" value="InterPro"/>
</dbReference>
<evidence type="ECO:0000256" key="1">
    <source>
        <dbReference type="ARBA" id="ARBA00022603"/>
    </source>
</evidence>
<dbReference type="InterPro" id="IPR029063">
    <property type="entry name" value="SAM-dependent_MTases_sf"/>
</dbReference>
<dbReference type="PROSITE" id="PS00092">
    <property type="entry name" value="N6_MTASE"/>
    <property type="match status" value="1"/>
</dbReference>
<evidence type="ECO:0000256" key="2">
    <source>
        <dbReference type="ARBA" id="ARBA00022679"/>
    </source>
</evidence>
<dbReference type="OrthoDB" id="9803017at2"/>
<dbReference type="InterPro" id="IPR004398">
    <property type="entry name" value="RNA_MeTrfase_RsmD"/>
</dbReference>
<keyword evidence="4" id="KW-1185">Reference proteome</keyword>
<dbReference type="Proteomes" id="UP000467240">
    <property type="component" value="Unassembled WGS sequence"/>
</dbReference>
<keyword evidence="1 3" id="KW-0489">Methyltransferase</keyword>
<dbReference type="PANTHER" id="PTHR43542">
    <property type="entry name" value="METHYLTRANSFERASE"/>
    <property type="match status" value="1"/>
</dbReference>
<dbReference type="EC" id="2.1.1.171" evidence="3"/>
<gene>
    <name evidence="3" type="primary">rsmD</name>
    <name evidence="3" type="ORF">F8O01_05080</name>
</gene>
<dbReference type="SUPFAM" id="SSF53335">
    <property type="entry name" value="S-adenosyl-L-methionine-dependent methyltransferases"/>
    <property type="match status" value="1"/>
</dbReference>
<dbReference type="AlphaFoldDB" id="A0A7J5BZ59"/>
<accession>A0A7J5BZ59</accession>
<keyword evidence="2 3" id="KW-0808">Transferase</keyword>
<dbReference type="RefSeq" id="WP_158039801.1">
    <property type="nucleotide sequence ID" value="NZ_JACCFV010000001.1"/>
</dbReference>
<evidence type="ECO:0000313" key="3">
    <source>
        <dbReference type="EMBL" id="KAB1659636.1"/>
    </source>
</evidence>
<dbReference type="PANTHER" id="PTHR43542:SF1">
    <property type="entry name" value="METHYLTRANSFERASE"/>
    <property type="match status" value="1"/>
</dbReference>
<dbReference type="PIRSF" id="PIRSF004553">
    <property type="entry name" value="CHP00095"/>
    <property type="match status" value="1"/>
</dbReference>
<proteinExistence type="predicted"/>
<protein>
    <submittedName>
        <fullName evidence="3">16S rRNA (Guanine(966)-N(2))-methyltransferase RsmD</fullName>
        <ecNumber evidence="3">2.1.1.171</ecNumber>
    </submittedName>
</protein>
<reference evidence="3 4" key="1">
    <citation type="submission" date="2019-09" db="EMBL/GenBank/DDBJ databases">
        <title>Phylogeny of genus Pseudoclavibacter and closely related genus.</title>
        <authorList>
            <person name="Li Y."/>
        </authorList>
    </citation>
    <scope>NUCLEOTIDE SEQUENCE [LARGE SCALE GENOMIC DNA]</scope>
    <source>
        <strain evidence="3 4">DSM 23821</strain>
    </source>
</reference>
<dbReference type="GO" id="GO:0052913">
    <property type="term" value="F:16S rRNA (guanine(966)-N(2))-methyltransferase activity"/>
    <property type="evidence" value="ECO:0007669"/>
    <property type="project" value="UniProtKB-EC"/>
</dbReference>
<dbReference type="Gene3D" id="3.40.50.150">
    <property type="entry name" value="Vaccinia Virus protein VP39"/>
    <property type="match status" value="1"/>
</dbReference>
<name>A0A7J5BZ59_9MICO</name>
<dbReference type="EMBL" id="WBJZ01000005">
    <property type="protein sequence ID" value="KAB1659636.1"/>
    <property type="molecule type" value="Genomic_DNA"/>
</dbReference>
<comment type="caution">
    <text evidence="3">The sequence shown here is derived from an EMBL/GenBank/DDBJ whole genome shotgun (WGS) entry which is preliminary data.</text>
</comment>